<feature type="domain" description="Atos-like C-terminal" evidence="2">
    <location>
        <begin position="122"/>
        <end position="173"/>
    </location>
</feature>
<evidence type="ECO:0000256" key="1">
    <source>
        <dbReference type="SAM" id="MobiDB-lite"/>
    </source>
</evidence>
<keyword evidence="4" id="KW-1185">Reference proteome</keyword>
<feature type="compositionally biased region" description="Basic and acidic residues" evidence="1">
    <location>
        <begin position="291"/>
        <end position="303"/>
    </location>
</feature>
<proteinExistence type="predicted"/>
<dbReference type="PANTHER" id="PTHR13199">
    <property type="entry name" value="GH03947P"/>
    <property type="match status" value="1"/>
</dbReference>
<sequence>WYGYRVPPKGQVQVVVKNPNKTAVKVFLCPYDLTDMPPETKTFLKQRTYHDPTSPASAASSPCLLESRSLSPAQGFGQAGRPEPAVDGCSPSPVQQQQRTAPGSPRPPTRSPVRLHERMRPALRYAIHMQFLCPKRGKIYLHRGIRVVFSHRVPDGSEYIRVVNDVPNPKYTSLALPPRGRPDRELERDGERDGERTDLPREEADGGQAECARGGPPWRNASPVGTMEIDAVVGRRGGRGRSGHPDGPASVGAEPARSAAVAVAGTIDSNGNRCAARDSLSGLAMGLSAADHSEPSDSIDGRHVSHVSAPGSMPLPVPSVIGADENRTR</sequence>
<gene>
    <name evidence="3" type="ORF">BJ554DRAFT_7130</name>
</gene>
<dbReference type="EMBL" id="JAEFCI010004716">
    <property type="protein sequence ID" value="KAG5460780.1"/>
    <property type="molecule type" value="Genomic_DNA"/>
</dbReference>
<evidence type="ECO:0000313" key="4">
    <source>
        <dbReference type="Proteomes" id="UP000673691"/>
    </source>
</evidence>
<reference evidence="3 4" key="1">
    <citation type="journal article" name="Sci. Rep.">
        <title>Genome-scale phylogenetic analyses confirm Olpidium as the closest living zoosporic fungus to the non-flagellated, terrestrial fungi.</title>
        <authorList>
            <person name="Chang Y."/>
            <person name="Rochon D."/>
            <person name="Sekimoto S."/>
            <person name="Wang Y."/>
            <person name="Chovatia M."/>
            <person name="Sandor L."/>
            <person name="Salamov A."/>
            <person name="Grigoriev I.V."/>
            <person name="Stajich J.E."/>
            <person name="Spatafora J.W."/>
        </authorList>
    </citation>
    <scope>NUCLEOTIDE SEQUENCE [LARGE SCALE GENOMIC DNA]</scope>
    <source>
        <strain evidence="3">S191</strain>
    </source>
</reference>
<dbReference type="OrthoDB" id="8625101at2759"/>
<dbReference type="InterPro" id="IPR051506">
    <property type="entry name" value="ATOS_Transcription_Regulators"/>
</dbReference>
<feature type="region of interest" description="Disordered" evidence="1">
    <location>
        <begin position="168"/>
        <end position="225"/>
    </location>
</feature>
<protein>
    <submittedName>
        <fullName evidence="3">Chromosome segregation during meiosis-domain-containing protein</fullName>
    </submittedName>
</protein>
<dbReference type="AlphaFoldDB" id="A0A8H7ZWQ5"/>
<dbReference type="PANTHER" id="PTHR13199:SF11">
    <property type="entry name" value="PROTEIN ATOSSA"/>
    <property type="match status" value="1"/>
</dbReference>
<evidence type="ECO:0000259" key="2">
    <source>
        <dbReference type="Pfam" id="PF13889"/>
    </source>
</evidence>
<dbReference type="Proteomes" id="UP000673691">
    <property type="component" value="Unassembled WGS sequence"/>
</dbReference>
<dbReference type="Pfam" id="PF13889">
    <property type="entry name" value="Chromosome_seg"/>
    <property type="match status" value="1"/>
</dbReference>
<feature type="compositionally biased region" description="Basic and acidic residues" evidence="1">
    <location>
        <begin position="180"/>
        <end position="204"/>
    </location>
</feature>
<name>A0A8H7ZWQ5_9FUNG</name>
<feature type="compositionally biased region" description="Polar residues" evidence="1">
    <location>
        <begin position="92"/>
        <end position="101"/>
    </location>
</feature>
<evidence type="ECO:0000313" key="3">
    <source>
        <dbReference type="EMBL" id="KAG5460780.1"/>
    </source>
</evidence>
<organism evidence="3 4">
    <name type="scientific">Olpidium bornovanus</name>
    <dbReference type="NCBI Taxonomy" id="278681"/>
    <lineage>
        <taxon>Eukaryota</taxon>
        <taxon>Fungi</taxon>
        <taxon>Fungi incertae sedis</taxon>
        <taxon>Olpidiomycota</taxon>
        <taxon>Olpidiomycotina</taxon>
        <taxon>Olpidiomycetes</taxon>
        <taxon>Olpidiales</taxon>
        <taxon>Olpidiaceae</taxon>
        <taxon>Olpidium</taxon>
    </lineage>
</organism>
<comment type="caution">
    <text evidence="3">The sequence shown here is derived from an EMBL/GenBank/DDBJ whole genome shotgun (WGS) entry which is preliminary data.</text>
</comment>
<accession>A0A8H7ZWQ5</accession>
<dbReference type="InterPro" id="IPR033473">
    <property type="entry name" value="Atos-like_C"/>
</dbReference>
<feature type="region of interest" description="Disordered" evidence="1">
    <location>
        <begin position="72"/>
        <end position="114"/>
    </location>
</feature>
<feature type="region of interest" description="Disordered" evidence="1">
    <location>
        <begin position="287"/>
        <end position="329"/>
    </location>
</feature>
<feature type="non-terminal residue" evidence="3">
    <location>
        <position position="1"/>
    </location>
</feature>